<evidence type="ECO:0000313" key="3">
    <source>
        <dbReference type="EMBL" id="CAL4244802.1"/>
    </source>
</evidence>
<dbReference type="InterPro" id="IPR043502">
    <property type="entry name" value="DNA/RNA_pol_sf"/>
</dbReference>
<comment type="caution">
    <text evidence="3">The sequence shown here is derived from an EMBL/GenBank/DDBJ whole genome shotgun (WGS) entry which is preliminary data.</text>
</comment>
<dbReference type="SUPFAM" id="SSF53098">
    <property type="entry name" value="Ribonuclease H-like"/>
    <property type="match status" value="1"/>
</dbReference>
<feature type="non-terminal residue" evidence="3">
    <location>
        <position position="607"/>
    </location>
</feature>
<sequence>EYSAPYTPHQMGHIERTWRTLLNTTRALLIESNTPFLLWPYAVKYASFLRNRTYQNRIKCTPFQMATGKKPDMSKIFLFGSKCYMYEQNKTKLGPRALEGVFIGYDEKSPSVLFFNPQTHEVHRSNNVKIINKVFYTNNPNIDQEFLTNNGNTCNDTQQGTSPDVIVPNVPHCHEDDISTNASTPYKLRNRKLINYQYNCCDINETIYTDLSAPISSLPPESHNISQDNNVYDYFLSDKSYQIYTNINHTDIIVPNTYKQAMLSKDRDKWIEAMSKEIRSLSEKRTWDLVKTPPNTDIIGSRWVFSVKVNPSHNITFKARFVAQGYSQKPGINFLETYAPTPTMTSIRMLMSIAMQESLICHHCDVNSAYLNAPIDFLVYIRQPEGYIQDRTMCCMLNKSLYGLKQAANRWHETIVEFMLSQGLSQSVVDPCVFIRRNDSTTLIILIWVDDLVITASDETILNDFKFNFANSFSIKDLGPLTWFLGIQFHITQNYISMDQSFYIQAIINRFNMNDVKPRSLPCDPSIYDLLREPSELLDNPTIYRELIGSLIYLMTGTRPDLAFTVTLLSRFMQNPTKMHYKLGCGVLRYLKATQHYDLKYTKTDAP</sequence>
<evidence type="ECO:0000313" key="4">
    <source>
        <dbReference type="Proteomes" id="UP001497623"/>
    </source>
</evidence>
<dbReference type="PANTHER" id="PTHR11439:SF483">
    <property type="entry name" value="PEPTIDE SYNTHASE GLIP-LIKE, PUTATIVE (AFU_ORTHOLOGUE AFUA_3G12920)-RELATED"/>
    <property type="match status" value="1"/>
</dbReference>
<evidence type="ECO:0000259" key="1">
    <source>
        <dbReference type="Pfam" id="PF07727"/>
    </source>
</evidence>
<proteinExistence type="predicted"/>
<dbReference type="GO" id="GO:0071897">
    <property type="term" value="P:DNA biosynthetic process"/>
    <property type="evidence" value="ECO:0007669"/>
    <property type="project" value="UniProtKB-ARBA"/>
</dbReference>
<dbReference type="Gene3D" id="3.30.420.10">
    <property type="entry name" value="Ribonuclease H-like superfamily/Ribonuclease H"/>
    <property type="match status" value="1"/>
</dbReference>
<dbReference type="Proteomes" id="UP001497623">
    <property type="component" value="Unassembled WGS sequence"/>
</dbReference>
<keyword evidence="4" id="KW-1185">Reference proteome</keyword>
<dbReference type="AlphaFoldDB" id="A0AAV2SUM5"/>
<reference evidence="3 4" key="1">
    <citation type="submission" date="2024-05" db="EMBL/GenBank/DDBJ databases">
        <authorList>
            <person name="Wallberg A."/>
        </authorList>
    </citation>
    <scope>NUCLEOTIDE SEQUENCE [LARGE SCALE GENOMIC DNA]</scope>
</reference>
<dbReference type="GO" id="GO:0003676">
    <property type="term" value="F:nucleic acid binding"/>
    <property type="evidence" value="ECO:0007669"/>
    <property type="project" value="InterPro"/>
</dbReference>
<evidence type="ECO:0008006" key="5">
    <source>
        <dbReference type="Google" id="ProtNLM"/>
    </source>
</evidence>
<feature type="domain" description="Reverse transcriptase Ty1/copia-type" evidence="1">
    <location>
        <begin position="285"/>
        <end position="523"/>
    </location>
</feature>
<dbReference type="Pfam" id="PF25597">
    <property type="entry name" value="SH3_retrovirus"/>
    <property type="match status" value="1"/>
</dbReference>
<dbReference type="InterPro" id="IPR057670">
    <property type="entry name" value="SH3_retrovirus"/>
</dbReference>
<evidence type="ECO:0000259" key="2">
    <source>
        <dbReference type="Pfam" id="PF25597"/>
    </source>
</evidence>
<feature type="non-terminal residue" evidence="3">
    <location>
        <position position="1"/>
    </location>
</feature>
<dbReference type="InterPro" id="IPR012337">
    <property type="entry name" value="RNaseH-like_sf"/>
</dbReference>
<organism evidence="3 4">
    <name type="scientific">Meganyctiphanes norvegica</name>
    <name type="common">Northern krill</name>
    <name type="synonym">Thysanopoda norvegica</name>
    <dbReference type="NCBI Taxonomy" id="48144"/>
    <lineage>
        <taxon>Eukaryota</taxon>
        <taxon>Metazoa</taxon>
        <taxon>Ecdysozoa</taxon>
        <taxon>Arthropoda</taxon>
        <taxon>Crustacea</taxon>
        <taxon>Multicrustacea</taxon>
        <taxon>Malacostraca</taxon>
        <taxon>Eumalacostraca</taxon>
        <taxon>Eucarida</taxon>
        <taxon>Euphausiacea</taxon>
        <taxon>Euphausiidae</taxon>
        <taxon>Meganyctiphanes</taxon>
    </lineage>
</organism>
<dbReference type="PANTHER" id="PTHR11439">
    <property type="entry name" value="GAG-POL-RELATED RETROTRANSPOSON"/>
    <property type="match status" value="1"/>
</dbReference>
<dbReference type="Pfam" id="PF07727">
    <property type="entry name" value="RVT_2"/>
    <property type="match status" value="1"/>
</dbReference>
<dbReference type="InterPro" id="IPR013103">
    <property type="entry name" value="RVT_2"/>
</dbReference>
<protein>
    <recommendedName>
        <fullName evidence="5">Reverse transcriptase Ty1/copia-type domain-containing protein</fullName>
    </recommendedName>
</protein>
<gene>
    <name evidence="3" type="ORF">MNOR_LOCUS40977</name>
</gene>
<dbReference type="InterPro" id="IPR036397">
    <property type="entry name" value="RNaseH_sf"/>
</dbReference>
<dbReference type="EMBL" id="CAXKWB010137168">
    <property type="protein sequence ID" value="CAL4244802.1"/>
    <property type="molecule type" value="Genomic_DNA"/>
</dbReference>
<name>A0AAV2SUM5_MEGNR</name>
<feature type="domain" description="Retroviral polymerase SH3-like" evidence="2">
    <location>
        <begin position="81"/>
        <end position="139"/>
    </location>
</feature>
<dbReference type="GO" id="GO:0042575">
    <property type="term" value="C:DNA polymerase complex"/>
    <property type="evidence" value="ECO:0007669"/>
    <property type="project" value="UniProtKB-ARBA"/>
</dbReference>
<accession>A0AAV2SUM5</accession>
<dbReference type="SUPFAM" id="SSF56672">
    <property type="entry name" value="DNA/RNA polymerases"/>
    <property type="match status" value="1"/>
</dbReference>